<sequence length="343" mass="37262">MLALERATSCGFRAGALTPLRQRIENLAKLISEVHGAIAGEARGAGSSSLAPCVWAAGQYTESLATMQKDLNQEVLIVQSNSQYKILEVGDTVKCRPSGRLGAIIEVDRLELPYKVKFDDNHEEDWFPESDVVLQKEARRSRYVNTDAIRRDLAHALDSVQTSLTARVHIGLHVQVGVLLVAVLCGYALGSSRSLPGSLEIRRAAPAAGARQGGREEGPAAEQAGGGWSPPARSDHVGSDDMEVGTGRQGLQVGRRSPWHRPRSILEQLAKKTHTKPKKTQGMDVRAIPRVGGGWHGRARERGRCGGHTAEEHWSFSGGGRRHSQLGNPYQERLTSLEGNREA</sequence>
<dbReference type="EMBL" id="CAUYUJ010015692">
    <property type="protein sequence ID" value="CAK0857041.1"/>
    <property type="molecule type" value="Genomic_DNA"/>
</dbReference>
<feature type="compositionally biased region" description="Polar residues" evidence="1">
    <location>
        <begin position="325"/>
        <end position="343"/>
    </location>
</feature>
<keyword evidence="3" id="KW-1185">Reference proteome</keyword>
<evidence type="ECO:0000313" key="2">
    <source>
        <dbReference type="EMBL" id="CAK0857041.1"/>
    </source>
</evidence>
<organism evidence="2 3">
    <name type="scientific">Prorocentrum cordatum</name>
    <dbReference type="NCBI Taxonomy" id="2364126"/>
    <lineage>
        <taxon>Eukaryota</taxon>
        <taxon>Sar</taxon>
        <taxon>Alveolata</taxon>
        <taxon>Dinophyceae</taxon>
        <taxon>Prorocentrales</taxon>
        <taxon>Prorocentraceae</taxon>
        <taxon>Prorocentrum</taxon>
    </lineage>
</organism>
<feature type="compositionally biased region" description="Basic and acidic residues" evidence="1">
    <location>
        <begin position="298"/>
        <end position="314"/>
    </location>
</feature>
<accession>A0ABN9UG94</accession>
<reference evidence="2" key="1">
    <citation type="submission" date="2023-10" db="EMBL/GenBank/DDBJ databases">
        <authorList>
            <person name="Chen Y."/>
            <person name="Shah S."/>
            <person name="Dougan E. K."/>
            <person name="Thang M."/>
            <person name="Chan C."/>
        </authorList>
    </citation>
    <scope>NUCLEOTIDE SEQUENCE [LARGE SCALE GENOMIC DNA]</scope>
</reference>
<name>A0ABN9UG94_9DINO</name>
<dbReference type="Proteomes" id="UP001189429">
    <property type="component" value="Unassembled WGS sequence"/>
</dbReference>
<comment type="caution">
    <text evidence="2">The sequence shown here is derived from an EMBL/GenBank/DDBJ whole genome shotgun (WGS) entry which is preliminary data.</text>
</comment>
<feature type="region of interest" description="Disordered" evidence="1">
    <location>
        <begin position="206"/>
        <end position="260"/>
    </location>
</feature>
<protein>
    <submittedName>
        <fullName evidence="2">Uncharacterized protein</fullName>
    </submittedName>
</protein>
<feature type="region of interest" description="Disordered" evidence="1">
    <location>
        <begin position="288"/>
        <end position="343"/>
    </location>
</feature>
<evidence type="ECO:0000313" key="3">
    <source>
        <dbReference type="Proteomes" id="UP001189429"/>
    </source>
</evidence>
<evidence type="ECO:0000256" key="1">
    <source>
        <dbReference type="SAM" id="MobiDB-lite"/>
    </source>
</evidence>
<gene>
    <name evidence="2" type="ORF">PCOR1329_LOCUS47252</name>
</gene>
<proteinExistence type="predicted"/>